<keyword evidence="2" id="KW-0731">Sigma factor</keyword>
<sequence>MKQDHARFQAAQAYAAPDVVERRVRAFIPLVRKLAWHIHGGGRPGIEVDDLMQAGLLALTECARRHSGTGEDGFAAYAKMRVRGAMYDLLRKTIPDGRVTARKRALVGEVRRQFIARTGHAPSMAELAEATGMSARDLLEADIPATRIESLDASYADADPAFADEAPDAFEVLSAIEESDRLAEMIAVLPDRLKLTLQLYFVEELNLSEIAEILEVSIPRVHQLKAKALALLRDACSGHRDDVLEC</sequence>
<proteinExistence type="predicted"/>
<accession>A0A0G9MPM3</accession>
<evidence type="ECO:0000313" key="7">
    <source>
        <dbReference type="EMBL" id="KLE31243.1"/>
    </source>
</evidence>
<dbReference type="PANTHER" id="PTHR30385">
    <property type="entry name" value="SIGMA FACTOR F FLAGELLAR"/>
    <property type="match status" value="1"/>
</dbReference>
<keyword evidence="1" id="KW-0805">Transcription regulation</keyword>
<dbReference type="GO" id="GO:0006352">
    <property type="term" value="P:DNA-templated transcription initiation"/>
    <property type="evidence" value="ECO:0007669"/>
    <property type="project" value="InterPro"/>
</dbReference>
<dbReference type="InterPro" id="IPR007630">
    <property type="entry name" value="RNA_pol_sigma70_r4"/>
</dbReference>
<dbReference type="GO" id="GO:0016987">
    <property type="term" value="F:sigma factor activity"/>
    <property type="evidence" value="ECO:0007669"/>
    <property type="project" value="UniProtKB-KW"/>
</dbReference>
<evidence type="ECO:0000313" key="8">
    <source>
        <dbReference type="Proteomes" id="UP000053464"/>
    </source>
</evidence>
<evidence type="ECO:0000256" key="4">
    <source>
        <dbReference type="ARBA" id="ARBA00023163"/>
    </source>
</evidence>
<organism evidence="7 8">
    <name type="scientific">Aurantiacibacter luteus</name>
    <dbReference type="NCBI Taxonomy" id="1581420"/>
    <lineage>
        <taxon>Bacteria</taxon>
        <taxon>Pseudomonadati</taxon>
        <taxon>Pseudomonadota</taxon>
        <taxon>Alphaproteobacteria</taxon>
        <taxon>Sphingomonadales</taxon>
        <taxon>Erythrobacteraceae</taxon>
        <taxon>Aurantiacibacter</taxon>
    </lineage>
</organism>
<feature type="domain" description="RNA polymerase sigma-70 region 4" evidence="6">
    <location>
        <begin position="186"/>
        <end position="233"/>
    </location>
</feature>
<name>A0A0G9MPM3_9SPHN</name>
<evidence type="ECO:0000259" key="6">
    <source>
        <dbReference type="Pfam" id="PF04545"/>
    </source>
</evidence>
<evidence type="ECO:0008006" key="9">
    <source>
        <dbReference type="Google" id="ProtNLM"/>
    </source>
</evidence>
<dbReference type="Pfam" id="PF04542">
    <property type="entry name" value="Sigma70_r2"/>
    <property type="match status" value="1"/>
</dbReference>
<dbReference type="EMBL" id="LBHB01000006">
    <property type="protein sequence ID" value="KLE31243.1"/>
    <property type="molecule type" value="Genomic_DNA"/>
</dbReference>
<evidence type="ECO:0000256" key="1">
    <source>
        <dbReference type="ARBA" id="ARBA00023015"/>
    </source>
</evidence>
<comment type="caution">
    <text evidence="7">The sequence shown here is derived from an EMBL/GenBank/DDBJ whole genome shotgun (WGS) entry which is preliminary data.</text>
</comment>
<reference evidence="7 8" key="1">
    <citation type="submission" date="2015-04" db="EMBL/GenBank/DDBJ databases">
        <title>The draft genome sequence of Erythrobacter luteus KA37.</title>
        <authorList>
            <person name="Zhuang L."/>
            <person name="Liu Y."/>
            <person name="Shao Z."/>
        </authorList>
    </citation>
    <scope>NUCLEOTIDE SEQUENCE [LARGE SCALE GENOMIC DNA]</scope>
    <source>
        <strain evidence="7 8">KA37</strain>
    </source>
</reference>
<dbReference type="SUPFAM" id="SSF88946">
    <property type="entry name" value="Sigma2 domain of RNA polymerase sigma factors"/>
    <property type="match status" value="1"/>
</dbReference>
<evidence type="ECO:0000259" key="5">
    <source>
        <dbReference type="Pfam" id="PF04542"/>
    </source>
</evidence>
<dbReference type="Gene3D" id="1.10.1740.10">
    <property type="match status" value="1"/>
</dbReference>
<gene>
    <name evidence="7" type="ORF">AAW00_13835</name>
</gene>
<dbReference type="InterPro" id="IPR014284">
    <property type="entry name" value="RNA_pol_sigma-70_dom"/>
</dbReference>
<keyword evidence="4" id="KW-0804">Transcription</keyword>
<dbReference type="GO" id="GO:0003677">
    <property type="term" value="F:DNA binding"/>
    <property type="evidence" value="ECO:0007669"/>
    <property type="project" value="UniProtKB-KW"/>
</dbReference>
<dbReference type="NCBIfam" id="TIGR02937">
    <property type="entry name" value="sigma70-ECF"/>
    <property type="match status" value="1"/>
</dbReference>
<keyword evidence="8" id="KW-1185">Reference proteome</keyword>
<evidence type="ECO:0000256" key="3">
    <source>
        <dbReference type="ARBA" id="ARBA00023125"/>
    </source>
</evidence>
<feature type="domain" description="RNA polymerase sigma-70 region 2" evidence="5">
    <location>
        <begin position="24"/>
        <end position="92"/>
    </location>
</feature>
<dbReference type="CDD" id="cd06171">
    <property type="entry name" value="Sigma70_r4"/>
    <property type="match status" value="1"/>
</dbReference>
<dbReference type="InterPro" id="IPR007627">
    <property type="entry name" value="RNA_pol_sigma70_r2"/>
</dbReference>
<keyword evidence="3" id="KW-0238">DNA-binding</keyword>
<dbReference type="RefSeq" id="WP_047005047.1">
    <property type="nucleotide sequence ID" value="NZ_LBHB01000006.1"/>
</dbReference>
<dbReference type="OrthoDB" id="9799825at2"/>
<dbReference type="SUPFAM" id="SSF88659">
    <property type="entry name" value="Sigma3 and sigma4 domains of RNA polymerase sigma factors"/>
    <property type="match status" value="2"/>
</dbReference>
<dbReference type="InterPro" id="IPR013324">
    <property type="entry name" value="RNA_pol_sigma_r3/r4-like"/>
</dbReference>
<dbReference type="AlphaFoldDB" id="A0A0G9MPM3"/>
<dbReference type="STRING" id="1581420.AAW00_13835"/>
<protein>
    <recommendedName>
        <fullName evidence="9">RNA polymerase subunit sigma</fullName>
    </recommendedName>
</protein>
<dbReference type="Pfam" id="PF04545">
    <property type="entry name" value="Sigma70_r4"/>
    <property type="match status" value="1"/>
</dbReference>
<evidence type="ECO:0000256" key="2">
    <source>
        <dbReference type="ARBA" id="ARBA00023082"/>
    </source>
</evidence>
<dbReference type="InterPro" id="IPR013325">
    <property type="entry name" value="RNA_pol_sigma_r2"/>
</dbReference>
<dbReference type="Gene3D" id="1.20.140.160">
    <property type="match status" value="1"/>
</dbReference>
<dbReference type="PATRIC" id="fig|1581420.6.peg.2830"/>
<dbReference type="Proteomes" id="UP000053464">
    <property type="component" value="Unassembled WGS sequence"/>
</dbReference>